<reference evidence="5 6" key="1">
    <citation type="journal article" date="2016" name="Nat. Commun.">
        <title>Thousands of microbial genomes shed light on interconnected biogeochemical processes in an aquifer system.</title>
        <authorList>
            <person name="Anantharaman K."/>
            <person name="Brown C.T."/>
            <person name="Hug L.A."/>
            <person name="Sharon I."/>
            <person name="Castelle C.J."/>
            <person name="Probst A.J."/>
            <person name="Thomas B.C."/>
            <person name="Singh A."/>
            <person name="Wilkins M.J."/>
            <person name="Karaoz U."/>
            <person name="Brodie E.L."/>
            <person name="Williams K.H."/>
            <person name="Hubbard S.S."/>
            <person name="Banfield J.F."/>
        </authorList>
    </citation>
    <scope>NUCLEOTIDE SEQUENCE [LARGE SCALE GENOMIC DNA]</scope>
</reference>
<feature type="domain" description="Glycosyltransferase 2-like" evidence="4">
    <location>
        <begin position="321"/>
        <end position="461"/>
    </location>
</feature>
<dbReference type="GO" id="GO:0016757">
    <property type="term" value="F:glycosyltransferase activity"/>
    <property type="evidence" value="ECO:0007669"/>
    <property type="project" value="UniProtKB-KW"/>
</dbReference>
<comment type="caution">
    <text evidence="5">The sequence shown here is derived from an EMBL/GenBank/DDBJ whole genome shotgun (WGS) entry which is preliminary data.</text>
</comment>
<keyword evidence="2" id="KW-0328">Glycosyltransferase</keyword>
<evidence type="ECO:0000256" key="1">
    <source>
        <dbReference type="ARBA" id="ARBA00006739"/>
    </source>
</evidence>
<dbReference type="AlphaFoldDB" id="A0A1F5JJG5"/>
<evidence type="ECO:0000313" key="5">
    <source>
        <dbReference type="EMBL" id="OGE28742.1"/>
    </source>
</evidence>
<dbReference type="Proteomes" id="UP000177555">
    <property type="component" value="Unassembled WGS sequence"/>
</dbReference>
<dbReference type="PANTHER" id="PTHR43179:SF12">
    <property type="entry name" value="GALACTOFURANOSYLTRANSFERASE GLFT2"/>
    <property type="match status" value="1"/>
</dbReference>
<evidence type="ECO:0000256" key="3">
    <source>
        <dbReference type="ARBA" id="ARBA00022679"/>
    </source>
</evidence>
<keyword evidence="3" id="KW-0808">Transferase</keyword>
<evidence type="ECO:0000256" key="2">
    <source>
        <dbReference type="ARBA" id="ARBA00022676"/>
    </source>
</evidence>
<dbReference type="PANTHER" id="PTHR43179">
    <property type="entry name" value="RHAMNOSYLTRANSFERASE WBBL"/>
    <property type="match status" value="1"/>
</dbReference>
<gene>
    <name evidence="5" type="ORF">A2867_04650</name>
</gene>
<evidence type="ECO:0000313" key="6">
    <source>
        <dbReference type="Proteomes" id="UP000177555"/>
    </source>
</evidence>
<dbReference type="EMBL" id="MFCP01000016">
    <property type="protein sequence ID" value="OGE28742.1"/>
    <property type="molecule type" value="Genomic_DNA"/>
</dbReference>
<proteinExistence type="inferred from homology"/>
<organism evidence="5 6">
    <name type="scientific">Candidatus Daviesbacteria bacterium RIFCSPHIGHO2_01_FULL_40_11</name>
    <dbReference type="NCBI Taxonomy" id="1797762"/>
    <lineage>
        <taxon>Bacteria</taxon>
        <taxon>Candidatus Daviesiibacteriota</taxon>
    </lineage>
</organism>
<accession>A0A1F5JJG5</accession>
<sequence length="594" mass="66782">MSKVAVITVNYNGKQDTLELLESLNKLQATNYKLRTIVVDNGSSDGSVSAIHKAFPEVDILQTGQNLGFSGGYNKGLGYARLWEADYFLLVNNDCLTKDPDLVTELVKTLKSDPKIGLVSPKIYFAPGFEYHKDRYVREDLGKVIWFAGGKFDWDNIGSVHRGIDEIDIGQYDGVGETEIFSGACVLIKKEVLEKIGPPAGGFDEKYFLYFEDSDLAKRGLEAGFKIYYNGEVAIYHKVSQSTRIGSKITDYYHTRNRLIFGMKYGKSRTKFALLREAIKLILVGRPPQRSGVLDYYLGLTGGNAGLMEPSTNIEYPLKLSIGIVNYNTADLTKKLLQSIFEKDSGFDPKTMEVIVLDNGLIDPCKDKIKEFLSKIKYLTNSANEGFTKGYNKTIRYSLGEYYLMLNSDIEVLKGGLSELVMAEDKFKGEAVVGGKLLFPDMSDQDSAFHLPTLTGAFEEYFLAQKGSYFMFLPKPKEPVQVEGLVMACLLIPRKVLNKAGLLDEGTFIFFEDIEYARRLKKFKVPIYFVPSANFIHFHGGSTRRIGQEKANEHLIEASKHYHGTVYYQLLTLVLKIGQKLGRVKTPQSHWINT</sequence>
<dbReference type="InterPro" id="IPR001173">
    <property type="entry name" value="Glyco_trans_2-like"/>
</dbReference>
<evidence type="ECO:0000259" key="4">
    <source>
        <dbReference type="Pfam" id="PF00535"/>
    </source>
</evidence>
<comment type="similarity">
    <text evidence="1">Belongs to the glycosyltransferase 2 family.</text>
</comment>
<name>A0A1F5JJG5_9BACT</name>
<protein>
    <recommendedName>
        <fullName evidence="4">Glycosyltransferase 2-like domain-containing protein</fullName>
    </recommendedName>
</protein>
<dbReference type="CDD" id="cd04186">
    <property type="entry name" value="GT_2_like_c"/>
    <property type="match status" value="2"/>
</dbReference>
<dbReference type="Gene3D" id="3.90.550.10">
    <property type="entry name" value="Spore Coat Polysaccharide Biosynthesis Protein SpsA, Chain A"/>
    <property type="match status" value="2"/>
</dbReference>
<dbReference type="InterPro" id="IPR029044">
    <property type="entry name" value="Nucleotide-diphossugar_trans"/>
</dbReference>
<dbReference type="SUPFAM" id="SSF53448">
    <property type="entry name" value="Nucleotide-diphospho-sugar transferases"/>
    <property type="match status" value="2"/>
</dbReference>
<dbReference type="Pfam" id="PF00535">
    <property type="entry name" value="Glycos_transf_2"/>
    <property type="match status" value="2"/>
</dbReference>
<feature type="domain" description="Glycosyltransferase 2-like" evidence="4">
    <location>
        <begin position="6"/>
        <end position="195"/>
    </location>
</feature>